<evidence type="ECO:0000313" key="3">
    <source>
        <dbReference type="Proteomes" id="UP001223646"/>
    </source>
</evidence>
<dbReference type="EMBL" id="JASOOY020000020">
    <property type="protein sequence ID" value="MEO3717147.1"/>
    <property type="molecule type" value="Genomic_DNA"/>
</dbReference>
<reference evidence="2" key="2">
    <citation type="submission" date="2024-05" db="EMBL/GenBank/DDBJ databases">
        <authorList>
            <person name="Wolfe A."/>
        </authorList>
    </citation>
    <scope>NUCLEOTIDE SEQUENCE</scope>
    <source>
        <strain evidence="2">UMB1064</strain>
    </source>
</reference>
<feature type="region of interest" description="Disordered" evidence="1">
    <location>
        <begin position="44"/>
        <end position="70"/>
    </location>
</feature>
<dbReference type="AlphaFoldDB" id="A0AAW9STS7"/>
<dbReference type="RefSeq" id="WP_048735147.1">
    <property type="nucleotide sequence ID" value="NZ_CP102778.1"/>
</dbReference>
<accession>A0AAW9STS7</accession>
<sequence>MNPRIIDKDTGVELWTVAECAEFTGTARGTFTSYAGRGKAPVPAAKLHGLNPRNSDDVREWQKGHEAKGK</sequence>
<protein>
    <recommendedName>
        <fullName evidence="4">Transcriptional regulator</fullName>
    </recommendedName>
</protein>
<feature type="compositionally biased region" description="Basic and acidic residues" evidence="1">
    <location>
        <begin position="54"/>
        <end position="70"/>
    </location>
</feature>
<name>A0AAW9STS7_CORAY</name>
<reference evidence="2" key="1">
    <citation type="submission" date="2023-05" db="EMBL/GenBank/DDBJ databases">
        <authorList>
            <person name="Du J."/>
        </authorList>
    </citation>
    <scope>NUCLEOTIDE SEQUENCE</scope>
    <source>
        <strain evidence="2">UMB1064</strain>
    </source>
</reference>
<evidence type="ECO:0000256" key="1">
    <source>
        <dbReference type="SAM" id="MobiDB-lite"/>
    </source>
</evidence>
<comment type="caution">
    <text evidence="2">The sequence shown here is derived from an EMBL/GenBank/DDBJ whole genome shotgun (WGS) entry which is preliminary data.</text>
</comment>
<evidence type="ECO:0008006" key="4">
    <source>
        <dbReference type="Google" id="ProtNLM"/>
    </source>
</evidence>
<gene>
    <name evidence="2" type="ORF">QP460_006050</name>
</gene>
<organism evidence="2 3">
    <name type="scientific">Corynebacterium amycolatum</name>
    <dbReference type="NCBI Taxonomy" id="43765"/>
    <lineage>
        <taxon>Bacteria</taxon>
        <taxon>Bacillati</taxon>
        <taxon>Actinomycetota</taxon>
        <taxon>Actinomycetes</taxon>
        <taxon>Mycobacteriales</taxon>
        <taxon>Corynebacteriaceae</taxon>
        <taxon>Corynebacterium</taxon>
    </lineage>
</organism>
<dbReference type="Proteomes" id="UP001223646">
    <property type="component" value="Unassembled WGS sequence"/>
</dbReference>
<proteinExistence type="predicted"/>
<evidence type="ECO:0000313" key="2">
    <source>
        <dbReference type="EMBL" id="MEO3717147.1"/>
    </source>
</evidence>